<keyword evidence="3" id="KW-1185">Reference proteome</keyword>
<protein>
    <submittedName>
        <fullName evidence="2">Uncharacterized protein</fullName>
    </submittedName>
</protein>
<dbReference type="Proteomes" id="UP000694403">
    <property type="component" value="Unplaced"/>
</dbReference>
<keyword evidence="1" id="KW-1133">Transmembrane helix</keyword>
<dbReference type="Ensembl" id="ENSCSRT00000028406.1">
    <property type="protein sequence ID" value="ENSCSRP00000027282.1"/>
    <property type="gene ID" value="ENSCSRG00000020227.1"/>
</dbReference>
<keyword evidence="1" id="KW-0472">Membrane</keyword>
<reference evidence="2" key="1">
    <citation type="submission" date="2025-08" db="UniProtKB">
        <authorList>
            <consortium name="Ensembl"/>
        </authorList>
    </citation>
    <scope>IDENTIFICATION</scope>
</reference>
<accession>A0A8C3TA46</accession>
<reference evidence="2" key="2">
    <citation type="submission" date="2025-09" db="UniProtKB">
        <authorList>
            <consortium name="Ensembl"/>
        </authorList>
    </citation>
    <scope>IDENTIFICATION</scope>
</reference>
<sequence length="80" mass="9135">AEATSIYLRVLLHIIRLTLQSLGQKWEQHLFLIGLCLWKFLMLVCHITVSFSLVPFGKFTRLAGMHIWSLSIPKLQLSAG</sequence>
<organism evidence="2 3">
    <name type="scientific">Chelydra serpentina</name>
    <name type="common">Snapping turtle</name>
    <name type="synonym">Testudo serpentina</name>
    <dbReference type="NCBI Taxonomy" id="8475"/>
    <lineage>
        <taxon>Eukaryota</taxon>
        <taxon>Metazoa</taxon>
        <taxon>Chordata</taxon>
        <taxon>Craniata</taxon>
        <taxon>Vertebrata</taxon>
        <taxon>Euteleostomi</taxon>
        <taxon>Archelosauria</taxon>
        <taxon>Testudinata</taxon>
        <taxon>Testudines</taxon>
        <taxon>Cryptodira</taxon>
        <taxon>Durocryptodira</taxon>
        <taxon>Americhelydia</taxon>
        <taxon>Chelydroidea</taxon>
        <taxon>Chelydridae</taxon>
        <taxon>Chelydra</taxon>
    </lineage>
</organism>
<proteinExistence type="predicted"/>
<name>A0A8C3TA46_CHESE</name>
<evidence type="ECO:0000256" key="1">
    <source>
        <dbReference type="SAM" id="Phobius"/>
    </source>
</evidence>
<dbReference type="AlphaFoldDB" id="A0A8C3TA46"/>
<keyword evidence="1" id="KW-0812">Transmembrane</keyword>
<feature type="transmembrane region" description="Helical" evidence="1">
    <location>
        <begin position="30"/>
        <end position="56"/>
    </location>
</feature>
<evidence type="ECO:0000313" key="2">
    <source>
        <dbReference type="Ensembl" id="ENSCSRP00000027282.1"/>
    </source>
</evidence>
<evidence type="ECO:0000313" key="3">
    <source>
        <dbReference type="Proteomes" id="UP000694403"/>
    </source>
</evidence>